<dbReference type="PROSITE" id="PS00518">
    <property type="entry name" value="ZF_RING_1"/>
    <property type="match status" value="1"/>
</dbReference>
<dbReference type="InterPro" id="IPR017907">
    <property type="entry name" value="Znf_RING_CS"/>
</dbReference>
<gene>
    <name evidence="10" type="ORF">MYCTH_2118950</name>
</gene>
<dbReference type="GO" id="GO:0016567">
    <property type="term" value="P:protein ubiquitination"/>
    <property type="evidence" value="ECO:0007669"/>
    <property type="project" value="InterPro"/>
</dbReference>
<evidence type="ECO:0000256" key="5">
    <source>
        <dbReference type="ARBA" id="ARBA00022737"/>
    </source>
</evidence>
<keyword evidence="6" id="KW-0863">Zinc-finger</keyword>
<evidence type="ECO:0000259" key="9">
    <source>
        <dbReference type="PROSITE" id="PS51873"/>
    </source>
</evidence>
<keyword evidence="8" id="KW-0862">Zinc</keyword>
<protein>
    <recommendedName>
        <fullName evidence="2">RBR-type E3 ubiquitin transferase</fullName>
        <ecNumber evidence="2">2.3.2.31</ecNumber>
    </recommendedName>
</protein>
<keyword evidence="4" id="KW-0479">Metal-binding</keyword>
<name>G2QGP3_THET4</name>
<dbReference type="Pfam" id="PF01485">
    <property type="entry name" value="IBR"/>
    <property type="match status" value="2"/>
</dbReference>
<evidence type="ECO:0000256" key="8">
    <source>
        <dbReference type="ARBA" id="ARBA00022833"/>
    </source>
</evidence>
<dbReference type="Gene3D" id="1.20.120.1750">
    <property type="match status" value="1"/>
</dbReference>
<comment type="catalytic activity">
    <reaction evidence="1">
        <text>[E2 ubiquitin-conjugating enzyme]-S-ubiquitinyl-L-cysteine + [acceptor protein]-L-lysine = [E2 ubiquitin-conjugating enzyme]-L-cysteine + [acceptor protein]-N(6)-ubiquitinyl-L-lysine.</text>
        <dbReference type="EC" id="2.3.2.31"/>
    </reaction>
</comment>
<evidence type="ECO:0000256" key="4">
    <source>
        <dbReference type="ARBA" id="ARBA00022723"/>
    </source>
</evidence>
<proteinExistence type="predicted"/>
<dbReference type="OrthoDB" id="10009520at2759"/>
<evidence type="ECO:0000256" key="6">
    <source>
        <dbReference type="ARBA" id="ARBA00022771"/>
    </source>
</evidence>
<keyword evidence="5" id="KW-0677">Repeat</keyword>
<keyword evidence="11" id="KW-1185">Reference proteome</keyword>
<reference evidence="10 11" key="1">
    <citation type="journal article" date="2011" name="Nat. Biotechnol.">
        <title>Comparative genomic analysis of the thermophilic biomass-degrading fungi Myceliophthora thermophila and Thielavia terrestris.</title>
        <authorList>
            <person name="Berka R.M."/>
            <person name="Grigoriev I.V."/>
            <person name="Otillar R."/>
            <person name="Salamov A."/>
            <person name="Grimwood J."/>
            <person name="Reid I."/>
            <person name="Ishmael N."/>
            <person name="John T."/>
            <person name="Darmond C."/>
            <person name="Moisan M.-C."/>
            <person name="Henrissat B."/>
            <person name="Coutinho P.M."/>
            <person name="Lombard V."/>
            <person name="Natvig D.O."/>
            <person name="Lindquist E."/>
            <person name="Schmutz J."/>
            <person name="Lucas S."/>
            <person name="Harris P."/>
            <person name="Powlowski J."/>
            <person name="Bellemare A."/>
            <person name="Taylor D."/>
            <person name="Butler G."/>
            <person name="de Vries R.P."/>
            <person name="Allijn I.E."/>
            <person name="van den Brink J."/>
            <person name="Ushinsky S."/>
            <person name="Storms R."/>
            <person name="Powell A.J."/>
            <person name="Paulsen I.T."/>
            <person name="Elbourne L.D.H."/>
            <person name="Baker S.E."/>
            <person name="Magnuson J."/>
            <person name="LaBoissiere S."/>
            <person name="Clutterbuck A.J."/>
            <person name="Martinez D."/>
            <person name="Wogulis M."/>
            <person name="de Leon A.L."/>
            <person name="Rey M.W."/>
            <person name="Tsang A."/>
        </authorList>
    </citation>
    <scope>NUCLEOTIDE SEQUENCE [LARGE SCALE GENOMIC DNA]</scope>
    <source>
        <strain evidence="11">ATCC 42464 / BCRC 31852 / DSM 1799</strain>
    </source>
</reference>
<dbReference type="GO" id="GO:0061630">
    <property type="term" value="F:ubiquitin protein ligase activity"/>
    <property type="evidence" value="ECO:0007669"/>
    <property type="project" value="UniProtKB-EC"/>
</dbReference>
<dbReference type="PROSITE" id="PS51873">
    <property type="entry name" value="TRIAD"/>
    <property type="match status" value="1"/>
</dbReference>
<dbReference type="RefSeq" id="XP_003663850.1">
    <property type="nucleotide sequence ID" value="XM_003663802.1"/>
</dbReference>
<dbReference type="EMBL" id="CP003005">
    <property type="protein sequence ID" value="AEO58605.1"/>
    <property type="molecule type" value="Genomic_DNA"/>
</dbReference>
<dbReference type="CDD" id="cd22584">
    <property type="entry name" value="Rcat_RBR_unk"/>
    <property type="match status" value="1"/>
</dbReference>
<dbReference type="VEuPathDB" id="FungiDB:MYCTH_2118950"/>
<accession>G2QGP3</accession>
<dbReference type="KEGG" id="mtm:MYCTH_2118950"/>
<dbReference type="GeneID" id="11510200"/>
<dbReference type="eggNOG" id="KOG1812">
    <property type="taxonomic scope" value="Eukaryota"/>
</dbReference>
<dbReference type="InParanoid" id="G2QGP3"/>
<dbReference type="InterPro" id="IPR002867">
    <property type="entry name" value="IBR_dom"/>
</dbReference>
<dbReference type="OMA" id="ETCTICK"/>
<dbReference type="Proteomes" id="UP000007322">
    <property type="component" value="Chromosome 4"/>
</dbReference>
<dbReference type="InterPro" id="IPR044066">
    <property type="entry name" value="TRIAD_supradom"/>
</dbReference>
<evidence type="ECO:0000256" key="2">
    <source>
        <dbReference type="ARBA" id="ARBA00012251"/>
    </source>
</evidence>
<organism evidence="10 11">
    <name type="scientific">Thermothelomyces thermophilus (strain ATCC 42464 / BCRC 31852 / DSM 1799)</name>
    <name type="common">Sporotrichum thermophile</name>
    <dbReference type="NCBI Taxonomy" id="573729"/>
    <lineage>
        <taxon>Eukaryota</taxon>
        <taxon>Fungi</taxon>
        <taxon>Dikarya</taxon>
        <taxon>Ascomycota</taxon>
        <taxon>Pezizomycotina</taxon>
        <taxon>Sordariomycetes</taxon>
        <taxon>Sordariomycetidae</taxon>
        <taxon>Sordariales</taxon>
        <taxon>Chaetomiaceae</taxon>
        <taxon>Thermothelomyces</taxon>
    </lineage>
</organism>
<evidence type="ECO:0000256" key="1">
    <source>
        <dbReference type="ARBA" id="ARBA00001798"/>
    </source>
</evidence>
<evidence type="ECO:0000256" key="7">
    <source>
        <dbReference type="ARBA" id="ARBA00022786"/>
    </source>
</evidence>
<dbReference type="HOGENOM" id="CLU_022048_7_6_1"/>
<feature type="domain" description="RING-type" evidence="9">
    <location>
        <begin position="160"/>
        <end position="348"/>
    </location>
</feature>
<dbReference type="AlphaFoldDB" id="G2QGP3"/>
<dbReference type="PANTHER" id="PTHR11685">
    <property type="entry name" value="RBR FAMILY RING FINGER AND IBR DOMAIN-CONTAINING"/>
    <property type="match status" value="1"/>
</dbReference>
<dbReference type="EC" id="2.3.2.31" evidence="2"/>
<dbReference type="GO" id="GO:0008270">
    <property type="term" value="F:zinc ion binding"/>
    <property type="evidence" value="ECO:0007669"/>
    <property type="project" value="UniProtKB-KW"/>
</dbReference>
<dbReference type="InterPro" id="IPR031127">
    <property type="entry name" value="E3_UB_ligase_RBR"/>
</dbReference>
<dbReference type="CDD" id="cd20335">
    <property type="entry name" value="BRcat_RBR"/>
    <property type="match status" value="1"/>
</dbReference>
<dbReference type="SUPFAM" id="SSF57850">
    <property type="entry name" value="RING/U-box"/>
    <property type="match status" value="1"/>
</dbReference>
<keyword evidence="7" id="KW-0833">Ubl conjugation pathway</keyword>
<evidence type="ECO:0000256" key="3">
    <source>
        <dbReference type="ARBA" id="ARBA00022679"/>
    </source>
</evidence>
<evidence type="ECO:0000313" key="10">
    <source>
        <dbReference type="EMBL" id="AEO58605.1"/>
    </source>
</evidence>
<keyword evidence="3" id="KW-0808">Transferase</keyword>
<evidence type="ECO:0000313" key="11">
    <source>
        <dbReference type="Proteomes" id="UP000007322"/>
    </source>
</evidence>
<sequence length="435" mass="48892">MSAATLPLEDLELALELQREDLEGLKKAGKGKGREGETDDFNLAIQLYEAELASCILVTSDYSMCRSIARAVRLDADLIGPILLEEEQAALDREFARTLSPEGMPTTPGGRASIVSALDEQLLAKLEALYVSTEEHPAESSIWAASRPVPWTGGGEGEQPKIECIGCGDKRYRSDVSRCPCSHEYCRECLASLFMASLSDESLFPPRCCGQPIPLDFCRAYLPTNLAGEFLVKKAEMETPNRTYCHQPTCSVFIPQQFIDGEVATCPRCQKTTCVTCKGQSHEGDCPYDVAAQELLRVAAENGWQRCYSCRRVVELDHGCNHMTCRCGAQFCYACGLVWRTCGCEQWSEERLLARADAIVNRDVDAGRLDDVERANRLERERQNLMLNHECEHRAWRSRGGSHQCEECYNFLPLFIYECVQCRIMACRRCRFNRL</sequence>